<comment type="caution">
    <text evidence="1">The sequence shown here is derived from an EMBL/GenBank/DDBJ whole genome shotgun (WGS) entry which is preliminary data.</text>
</comment>
<name>A0A8S1VLB5_9CILI</name>
<dbReference type="EMBL" id="CAJJDO010000070">
    <property type="protein sequence ID" value="CAD8178798.1"/>
    <property type="molecule type" value="Genomic_DNA"/>
</dbReference>
<keyword evidence="2" id="KW-1185">Reference proteome</keyword>
<dbReference type="AlphaFoldDB" id="A0A8S1VLB5"/>
<proteinExistence type="predicted"/>
<gene>
    <name evidence="1" type="ORF">PPENT_87.1.T0700112</name>
</gene>
<evidence type="ECO:0000313" key="1">
    <source>
        <dbReference type="EMBL" id="CAD8178798.1"/>
    </source>
</evidence>
<organism evidence="1 2">
    <name type="scientific">Paramecium pentaurelia</name>
    <dbReference type="NCBI Taxonomy" id="43138"/>
    <lineage>
        <taxon>Eukaryota</taxon>
        <taxon>Sar</taxon>
        <taxon>Alveolata</taxon>
        <taxon>Ciliophora</taxon>
        <taxon>Intramacronucleata</taxon>
        <taxon>Oligohymenophorea</taxon>
        <taxon>Peniculida</taxon>
        <taxon>Parameciidae</taxon>
        <taxon>Paramecium</taxon>
    </lineage>
</organism>
<dbReference type="OrthoDB" id="306422at2759"/>
<protein>
    <submittedName>
        <fullName evidence="1">Uncharacterized protein</fullName>
    </submittedName>
</protein>
<reference evidence="1" key="1">
    <citation type="submission" date="2021-01" db="EMBL/GenBank/DDBJ databases">
        <authorList>
            <consortium name="Genoscope - CEA"/>
            <person name="William W."/>
        </authorList>
    </citation>
    <scope>NUCLEOTIDE SEQUENCE</scope>
</reference>
<sequence>MNNKQQVLVIGGKDDDLQTIKKTENEDFVFQSNYCTDQSSQFGNKLKKGQLIWQEFYKQKLIQYKKNNPQLNHNELTSQISKKWKRKKQNKKTVNKLKLKIKLESITNQATLNKNIKQIAILNEVEQKDEIAEKLKTLTFKLIYLDNICELKGETILEAIKSNIKLIYINKSNDNEQQDIFIEDISKRIKTSKAKKEQKEVLFQSQNDSENEPVNDNNEINFGIVNKIMNYL</sequence>
<accession>A0A8S1VLB5</accession>
<dbReference type="Proteomes" id="UP000689195">
    <property type="component" value="Unassembled WGS sequence"/>
</dbReference>
<evidence type="ECO:0000313" key="2">
    <source>
        <dbReference type="Proteomes" id="UP000689195"/>
    </source>
</evidence>